<dbReference type="GO" id="GO:0031410">
    <property type="term" value="C:cytoplasmic vesicle"/>
    <property type="evidence" value="ECO:0007669"/>
    <property type="project" value="TreeGrafter"/>
</dbReference>
<dbReference type="InterPro" id="IPR026091">
    <property type="entry name" value="HPS4"/>
</dbReference>
<feature type="domain" description="CCZ1/INTU/HPS4 third Longin" evidence="2">
    <location>
        <begin position="712"/>
        <end position="790"/>
    </location>
</feature>
<dbReference type="PANTHER" id="PTHR14407:SF9">
    <property type="entry name" value="BLOC-3 COMPLEX MEMBER HPS4"/>
    <property type="match status" value="1"/>
</dbReference>
<feature type="domain" description="CCZ1/INTU/HSP4 first Longin" evidence="1">
    <location>
        <begin position="7"/>
        <end position="109"/>
    </location>
</feature>
<evidence type="ECO:0008006" key="5">
    <source>
        <dbReference type="Google" id="ProtNLM"/>
    </source>
</evidence>
<keyword evidence="4" id="KW-1185">Reference proteome</keyword>
<dbReference type="Pfam" id="PF19033">
    <property type="entry name" value="Intu_longin_3"/>
    <property type="match status" value="1"/>
</dbReference>
<gene>
    <name evidence="3" type="ORF">PVAND_007631</name>
</gene>
<dbReference type="GO" id="GO:0005765">
    <property type="term" value="C:lysosomal membrane"/>
    <property type="evidence" value="ECO:0007669"/>
    <property type="project" value="TreeGrafter"/>
</dbReference>
<proteinExistence type="predicted"/>
<dbReference type="OrthoDB" id="16754at2759"/>
<sequence>MAVKEMLIVFVYDLEFCKNEHDDPLKAIKYFHPSWVSDQQKLALCGQLMGLMNFCSDFELVDCISLQNGKFKIERFGRFILAIGTDRNVKESLLEHRSELMTKILRLYHNDINKIYEQFDDPKNFSDKLYHIFETYLPILQYNSNLLQNVYKLYLPKSASNLFLDATQILENVTSRPNVLGGMILYNNKVVATQFSIDLTKTIVATDPMRLKTTAEIAKNVNFHIPSGSQIIKIFITLCEYNRLQKHIKKVNDSTSLGIQSTLPLPFSIKKKSSSNKESSMMKRDKSLIFTHIPEEEALIDIPSPIEKSRNRPNHLPLKLKTVAPESGIASIVSFDENDSYPDFIGKTSVCCTPMTENKILAGPIQSIFAMGADNNVNEVKVTEQQKDKKIEKTREWENVYIPYANNPFKSLQWKKKSCDDLFSSFSNEIDEDTTSEYKVYNTITDPFYPIFNKKNKPMSKKLFDDFQSLFNPCNDDVLKSSQPLNEQKSTKMNNELKKRLEADPMIMKRSENKNSPSRILRNQKKKMLKLPIKSFSLDLDTGKMSTNVTASNCVATTSSSSNNNASIFDSPSTKTKKYMGGLQLTPLMSKLTLLAMNENENFSNLDMATPNYYDTPVDNTNRSLFNRLSKVDEEKHETVNDESNFNENMNGMKRVDLLICGQQNMTLMVIVDENLCDQQIVQQMFEICVNRLSRLEQKLNDVINVTVDLKASEYSFMTFDTNWNVMKRSGAYDLQTTMLMHDNFTSNKNVSDIIIRTNDSMIYGHNSGDQEIFYQHAAKQQSGFLIPSEFTIISQAKRKLERDQSVVLL</sequence>
<dbReference type="GO" id="GO:0031267">
    <property type="term" value="F:small GTPase binding"/>
    <property type="evidence" value="ECO:0007669"/>
    <property type="project" value="TreeGrafter"/>
</dbReference>
<evidence type="ECO:0000313" key="3">
    <source>
        <dbReference type="EMBL" id="KAG5677915.1"/>
    </source>
</evidence>
<reference evidence="3" key="1">
    <citation type="submission" date="2021-03" db="EMBL/GenBank/DDBJ databases">
        <title>Chromosome level genome of the anhydrobiotic midge Polypedilum vanderplanki.</title>
        <authorList>
            <person name="Yoshida Y."/>
            <person name="Kikawada T."/>
            <person name="Gusev O."/>
        </authorList>
    </citation>
    <scope>NUCLEOTIDE SEQUENCE</scope>
    <source>
        <strain evidence="3">NIAS01</strain>
        <tissue evidence="3">Whole body or cell culture</tissue>
    </source>
</reference>
<dbReference type="EMBL" id="JADBJN010000002">
    <property type="protein sequence ID" value="KAG5677915.1"/>
    <property type="molecule type" value="Genomic_DNA"/>
</dbReference>
<dbReference type="GO" id="GO:0006605">
    <property type="term" value="P:protein targeting"/>
    <property type="evidence" value="ECO:0007669"/>
    <property type="project" value="TreeGrafter"/>
</dbReference>
<evidence type="ECO:0000259" key="2">
    <source>
        <dbReference type="Pfam" id="PF19033"/>
    </source>
</evidence>
<comment type="caution">
    <text evidence="3">The sequence shown here is derived from an EMBL/GenBank/DDBJ whole genome shotgun (WGS) entry which is preliminary data.</text>
</comment>
<dbReference type="Proteomes" id="UP001107558">
    <property type="component" value="Chromosome 2"/>
</dbReference>
<organism evidence="3 4">
    <name type="scientific">Polypedilum vanderplanki</name>
    <name type="common">Sleeping chironomid midge</name>
    <dbReference type="NCBI Taxonomy" id="319348"/>
    <lineage>
        <taxon>Eukaryota</taxon>
        <taxon>Metazoa</taxon>
        <taxon>Ecdysozoa</taxon>
        <taxon>Arthropoda</taxon>
        <taxon>Hexapoda</taxon>
        <taxon>Insecta</taxon>
        <taxon>Pterygota</taxon>
        <taxon>Neoptera</taxon>
        <taxon>Endopterygota</taxon>
        <taxon>Diptera</taxon>
        <taxon>Nematocera</taxon>
        <taxon>Chironomoidea</taxon>
        <taxon>Chironomidae</taxon>
        <taxon>Chironominae</taxon>
        <taxon>Polypedilum</taxon>
        <taxon>Polypedilum</taxon>
    </lineage>
</organism>
<name>A0A9J6C7Y2_POLVA</name>
<accession>A0A9J6C7Y2</accession>
<dbReference type="GO" id="GO:0016192">
    <property type="term" value="P:vesicle-mediated transport"/>
    <property type="evidence" value="ECO:0007669"/>
    <property type="project" value="InterPro"/>
</dbReference>
<dbReference type="InterPro" id="IPR043989">
    <property type="entry name" value="CCZ1/INTU/HSP4_longin_3"/>
</dbReference>
<dbReference type="GO" id="GO:0005085">
    <property type="term" value="F:guanyl-nucleotide exchange factor activity"/>
    <property type="evidence" value="ECO:0007669"/>
    <property type="project" value="TreeGrafter"/>
</dbReference>
<dbReference type="InterPro" id="IPR043987">
    <property type="entry name" value="CCZ1/INTU/HSP4_longin_1"/>
</dbReference>
<evidence type="ECO:0000313" key="4">
    <source>
        <dbReference type="Proteomes" id="UP001107558"/>
    </source>
</evidence>
<protein>
    <recommendedName>
        <fullName evidence="5">CCZ1/INTU/HSP4 first Longin domain-containing protein</fullName>
    </recommendedName>
</protein>
<dbReference type="GO" id="GO:0031085">
    <property type="term" value="C:BLOC-3 complex"/>
    <property type="evidence" value="ECO:0007669"/>
    <property type="project" value="TreeGrafter"/>
</dbReference>
<dbReference type="AlphaFoldDB" id="A0A9J6C7Y2"/>
<evidence type="ECO:0000259" key="1">
    <source>
        <dbReference type="Pfam" id="PF19031"/>
    </source>
</evidence>
<dbReference type="PANTHER" id="PTHR14407">
    <property type="entry name" value="HERMANSKY-PUDLAK SYNDROME 4 PROTEIN LIGHT-EAR PROTEIN-RELATED"/>
    <property type="match status" value="1"/>
</dbReference>
<dbReference type="Pfam" id="PF19031">
    <property type="entry name" value="Intu_longin_1"/>
    <property type="match status" value="1"/>
</dbReference>